<evidence type="ECO:0000256" key="5">
    <source>
        <dbReference type="ARBA" id="ARBA00023242"/>
    </source>
</evidence>
<dbReference type="GO" id="GO:0010494">
    <property type="term" value="C:cytoplasmic stress granule"/>
    <property type="evidence" value="ECO:0007669"/>
    <property type="project" value="UniProtKB-SubCell"/>
</dbReference>
<sequence length="112" mass="12526">MPFRSPKPVFQPVNGRKLQSKTQPEISPIHEEIIRYMGDAWNRVSRDLQASEEAAKNGSTDPPKVVRWEPSSDGPPEERPVAVLLMQFGLFSVAHPEAVGWSLPVARFSFDA</sequence>
<organism evidence="7">
    <name type="scientific">Notodromas monacha</name>
    <dbReference type="NCBI Taxonomy" id="399045"/>
    <lineage>
        <taxon>Eukaryota</taxon>
        <taxon>Metazoa</taxon>
        <taxon>Ecdysozoa</taxon>
        <taxon>Arthropoda</taxon>
        <taxon>Crustacea</taxon>
        <taxon>Oligostraca</taxon>
        <taxon>Ostracoda</taxon>
        <taxon>Podocopa</taxon>
        <taxon>Podocopida</taxon>
        <taxon>Cypridocopina</taxon>
        <taxon>Cypridoidea</taxon>
        <taxon>Cyprididae</taxon>
        <taxon>Notodromas</taxon>
    </lineage>
</organism>
<proteinExistence type="inferred from homology"/>
<comment type="subcellular location">
    <subcellularLocation>
        <location evidence="2">Cytoplasm</location>
        <location evidence="2">Stress granule</location>
    </subcellularLocation>
    <subcellularLocation>
        <location evidence="1">Nucleus</location>
    </subcellularLocation>
</comment>
<gene>
    <name evidence="7" type="ORF">NMOB1V02_LOCUS4331</name>
</gene>
<dbReference type="GO" id="GO:0005634">
    <property type="term" value="C:nucleus"/>
    <property type="evidence" value="ECO:0007669"/>
    <property type="project" value="UniProtKB-SubCell"/>
</dbReference>
<dbReference type="InterPro" id="IPR029428">
    <property type="entry name" value="MCRIP"/>
</dbReference>
<name>A0A7R9GBN9_9CRUS</name>
<protein>
    <submittedName>
        <fullName evidence="7">Uncharacterized protein</fullName>
    </submittedName>
</protein>
<evidence type="ECO:0000256" key="2">
    <source>
        <dbReference type="ARBA" id="ARBA00004210"/>
    </source>
</evidence>
<dbReference type="EMBL" id="CAJPEX010000656">
    <property type="protein sequence ID" value="CAG0916727.1"/>
    <property type="molecule type" value="Genomic_DNA"/>
</dbReference>
<feature type="region of interest" description="Disordered" evidence="6">
    <location>
        <begin position="47"/>
        <end position="78"/>
    </location>
</feature>
<reference evidence="7" key="1">
    <citation type="submission" date="2020-11" db="EMBL/GenBank/DDBJ databases">
        <authorList>
            <person name="Tran Van P."/>
        </authorList>
    </citation>
    <scope>NUCLEOTIDE SEQUENCE</scope>
</reference>
<comment type="similarity">
    <text evidence="3">Belongs to the MCRIP family.</text>
</comment>
<keyword evidence="4" id="KW-0963">Cytoplasm</keyword>
<evidence type="ECO:0000256" key="3">
    <source>
        <dbReference type="ARBA" id="ARBA00010821"/>
    </source>
</evidence>
<evidence type="ECO:0000256" key="1">
    <source>
        <dbReference type="ARBA" id="ARBA00004123"/>
    </source>
</evidence>
<dbReference type="AlphaFoldDB" id="A0A7R9GBN9"/>
<keyword evidence="5" id="KW-0539">Nucleus</keyword>
<evidence type="ECO:0000313" key="7">
    <source>
        <dbReference type="EMBL" id="CAD7276575.1"/>
    </source>
</evidence>
<evidence type="ECO:0000256" key="6">
    <source>
        <dbReference type="SAM" id="MobiDB-lite"/>
    </source>
</evidence>
<dbReference type="EMBL" id="OA882693">
    <property type="protein sequence ID" value="CAD7276575.1"/>
    <property type="molecule type" value="Genomic_DNA"/>
</dbReference>
<accession>A0A7R9GBN9</accession>
<evidence type="ECO:0000256" key="4">
    <source>
        <dbReference type="ARBA" id="ARBA00022490"/>
    </source>
</evidence>
<dbReference type="OrthoDB" id="9983138at2759"/>
<feature type="region of interest" description="Disordered" evidence="6">
    <location>
        <begin position="1"/>
        <end position="24"/>
    </location>
</feature>
<dbReference type="Pfam" id="PF14799">
    <property type="entry name" value="FAM195"/>
    <property type="match status" value="1"/>
</dbReference>
<dbReference type="Proteomes" id="UP000678499">
    <property type="component" value="Unassembled WGS sequence"/>
</dbReference>
<evidence type="ECO:0000313" key="8">
    <source>
        <dbReference type="Proteomes" id="UP000678499"/>
    </source>
</evidence>
<keyword evidence="8" id="KW-1185">Reference proteome</keyword>